<protein>
    <submittedName>
        <fullName evidence="3">Universal stress protein</fullName>
    </submittedName>
</protein>
<dbReference type="PRINTS" id="PR01438">
    <property type="entry name" value="UNVRSLSTRESS"/>
</dbReference>
<dbReference type="EMBL" id="JAUDUY010000007">
    <property type="protein sequence ID" value="MDM9632274.1"/>
    <property type="molecule type" value="Genomic_DNA"/>
</dbReference>
<gene>
    <name evidence="3" type="ORF">QU605_12380</name>
</gene>
<evidence type="ECO:0000313" key="4">
    <source>
        <dbReference type="Proteomes" id="UP001174839"/>
    </source>
</evidence>
<comment type="similarity">
    <text evidence="1">Belongs to the universal stress protein A family.</text>
</comment>
<dbReference type="CDD" id="cd00293">
    <property type="entry name" value="USP-like"/>
    <property type="match status" value="1"/>
</dbReference>
<sequence>MKSILYATDFSMASASALRYANNLSQMLGMRLVLTHVYDLPTILGTQLDTPFPDLRKDTGGHERKRLIDFYERVIGEEAPRPEEVVFEPVENMSVLSGIISKATDWHVRMIIVGMKGESALKDLVMGSTAKKLIDKAPCPVLTVPTNHHFEKLTDLVYATDFEVEDLKALEKVVELARVWQANIRVVHVTADKKYAGIPQMEWFREMVETKIDYDRIHFEVLESKNITSTLEKYSENQHAGMIAMLERIHKGAAKKLFHKGHVKKMASRNQLPLLSFNERNLQALFF</sequence>
<dbReference type="InterPro" id="IPR006015">
    <property type="entry name" value="Universal_stress_UspA"/>
</dbReference>
<dbReference type="InterPro" id="IPR006016">
    <property type="entry name" value="UspA"/>
</dbReference>
<comment type="caution">
    <text evidence="3">The sequence shown here is derived from an EMBL/GenBank/DDBJ whole genome shotgun (WGS) entry which is preliminary data.</text>
</comment>
<evidence type="ECO:0000259" key="2">
    <source>
        <dbReference type="Pfam" id="PF00582"/>
    </source>
</evidence>
<dbReference type="SUPFAM" id="SSF52402">
    <property type="entry name" value="Adenine nucleotide alpha hydrolases-like"/>
    <property type="match status" value="2"/>
</dbReference>
<dbReference type="Pfam" id="PF00582">
    <property type="entry name" value="Usp"/>
    <property type="match status" value="1"/>
</dbReference>
<dbReference type="Gene3D" id="3.40.50.12370">
    <property type="match status" value="1"/>
</dbReference>
<reference evidence="3" key="1">
    <citation type="submission" date="2023-06" db="EMBL/GenBank/DDBJ databases">
        <title>Robiginitalea aurantiacus sp. nov. and Algoriphagus sediminis sp. nov., isolated from coastal sediment.</title>
        <authorList>
            <person name="Zhou Z.Y."/>
            <person name="An J."/>
            <person name="Jia Y.W."/>
            <person name="Du Z.J."/>
        </authorList>
    </citation>
    <scope>NUCLEOTIDE SEQUENCE</scope>
    <source>
        <strain evidence="3">M39</strain>
    </source>
</reference>
<accession>A0ABT7WHI7</accession>
<evidence type="ECO:0000313" key="3">
    <source>
        <dbReference type="EMBL" id="MDM9632274.1"/>
    </source>
</evidence>
<feature type="domain" description="UspA" evidence="2">
    <location>
        <begin position="1"/>
        <end position="145"/>
    </location>
</feature>
<dbReference type="Proteomes" id="UP001174839">
    <property type="component" value="Unassembled WGS sequence"/>
</dbReference>
<name>A0ABT7WHI7_9FLAO</name>
<dbReference type="PANTHER" id="PTHR46268">
    <property type="entry name" value="STRESS RESPONSE PROTEIN NHAX"/>
    <property type="match status" value="1"/>
</dbReference>
<dbReference type="RefSeq" id="WP_289725639.1">
    <property type="nucleotide sequence ID" value="NZ_JAUDUY010000007.1"/>
</dbReference>
<organism evidence="3 4">
    <name type="scientific">Robiginitalea aurantiaca</name>
    <dbReference type="NCBI Taxonomy" id="3056915"/>
    <lineage>
        <taxon>Bacteria</taxon>
        <taxon>Pseudomonadati</taxon>
        <taxon>Bacteroidota</taxon>
        <taxon>Flavobacteriia</taxon>
        <taxon>Flavobacteriales</taxon>
        <taxon>Flavobacteriaceae</taxon>
        <taxon>Robiginitalea</taxon>
    </lineage>
</organism>
<evidence type="ECO:0000256" key="1">
    <source>
        <dbReference type="ARBA" id="ARBA00008791"/>
    </source>
</evidence>
<keyword evidence="4" id="KW-1185">Reference proteome</keyword>
<proteinExistence type="inferred from homology"/>
<dbReference type="PANTHER" id="PTHR46268:SF6">
    <property type="entry name" value="UNIVERSAL STRESS PROTEIN UP12"/>
    <property type="match status" value="1"/>
</dbReference>